<sequence length="92" mass="10531">MRLFMEVLIPVEKGNASVVDKSMSAALNRFIDAAKPEAAFFHLREGKRAAIFVFEEMKQDKLVEYNEAFFSTLNAEIWITPTLNLAELQKHL</sequence>
<evidence type="ECO:0000313" key="1">
    <source>
        <dbReference type="EMBL" id="SDZ82993.1"/>
    </source>
</evidence>
<proteinExistence type="predicted"/>
<organism evidence="1 2">
    <name type="scientific">Microbulbifer marinus</name>
    <dbReference type="NCBI Taxonomy" id="658218"/>
    <lineage>
        <taxon>Bacteria</taxon>
        <taxon>Pseudomonadati</taxon>
        <taxon>Pseudomonadota</taxon>
        <taxon>Gammaproteobacteria</taxon>
        <taxon>Cellvibrionales</taxon>
        <taxon>Microbulbiferaceae</taxon>
        <taxon>Microbulbifer</taxon>
    </lineage>
</organism>
<dbReference type="EMBL" id="FNQO01000001">
    <property type="protein sequence ID" value="SDZ82993.1"/>
    <property type="molecule type" value="Genomic_DNA"/>
</dbReference>
<protein>
    <submittedName>
        <fullName evidence="1">Uncharacterized protein</fullName>
    </submittedName>
</protein>
<accession>A0A1H3W7B9</accession>
<gene>
    <name evidence="1" type="ORF">SAMN05216562_0614</name>
</gene>
<dbReference type="OrthoDB" id="120749at2"/>
<dbReference type="RefSeq" id="WP_091385012.1">
    <property type="nucleotide sequence ID" value="NZ_FNQO01000001.1"/>
</dbReference>
<evidence type="ECO:0000313" key="2">
    <source>
        <dbReference type="Proteomes" id="UP000198658"/>
    </source>
</evidence>
<dbReference type="AlphaFoldDB" id="A0A1H3W7B9"/>
<keyword evidence="2" id="KW-1185">Reference proteome</keyword>
<name>A0A1H3W7B9_9GAMM</name>
<dbReference type="Proteomes" id="UP000198658">
    <property type="component" value="Unassembled WGS sequence"/>
</dbReference>
<reference evidence="2" key="1">
    <citation type="submission" date="2016-10" db="EMBL/GenBank/DDBJ databases">
        <authorList>
            <person name="Varghese N."/>
            <person name="Submissions S."/>
        </authorList>
    </citation>
    <scope>NUCLEOTIDE SEQUENCE [LARGE SCALE GENOMIC DNA]</scope>
    <source>
        <strain evidence="2">CGMCC 1.10657</strain>
    </source>
</reference>